<proteinExistence type="predicted"/>
<dbReference type="Gene3D" id="1.20.5.4130">
    <property type="match status" value="1"/>
</dbReference>
<dbReference type="InterPro" id="IPR041118">
    <property type="entry name" value="Rx_N"/>
</dbReference>
<reference evidence="7" key="1">
    <citation type="submission" date="2013-09" db="EMBL/GenBank/DDBJ databases">
        <title>Corchorus olitorius genome sequencing.</title>
        <authorList>
            <person name="Alam M."/>
            <person name="Haque M.S."/>
            <person name="Islam M.S."/>
            <person name="Emdad E.M."/>
            <person name="Islam M.M."/>
            <person name="Ahmed B."/>
            <person name="Halim A."/>
            <person name="Hossen Q.M.M."/>
            <person name="Hossain M.Z."/>
            <person name="Ahmed R."/>
            <person name="Khan M.M."/>
            <person name="Islam R."/>
            <person name="Rashid M.M."/>
            <person name="Khan S.A."/>
            <person name="Rahman M.S."/>
            <person name="Alam M."/>
            <person name="Yahiya A.S."/>
            <person name="Khan M.S."/>
            <person name="Azam M.S."/>
            <person name="Haque T."/>
            <person name="Lashkar M.Z.H."/>
            <person name="Akhand A.I."/>
            <person name="Morshed G."/>
            <person name="Roy S."/>
            <person name="Uddin K.S."/>
            <person name="Rabeya T."/>
            <person name="Hossain A.S."/>
            <person name="Chowdhury A."/>
            <person name="Snigdha A.R."/>
            <person name="Mortoza M.S."/>
            <person name="Matin S.A."/>
            <person name="Hoque S.M.E."/>
            <person name="Islam M.K."/>
            <person name="Roy D.K."/>
            <person name="Haider R."/>
            <person name="Moosa M.M."/>
            <person name="Elias S.M."/>
            <person name="Hasan A.M."/>
            <person name="Jahan S."/>
            <person name="Shafiuddin M."/>
            <person name="Mahmood N."/>
            <person name="Shommy N.S."/>
        </authorList>
    </citation>
    <scope>NUCLEOTIDE SEQUENCE [LARGE SCALE GENOMIC DNA]</scope>
    <source>
        <strain evidence="7">cv. O-4</strain>
    </source>
</reference>
<dbReference type="EMBL" id="AWUE01019377">
    <property type="protein sequence ID" value="OMO73956.1"/>
    <property type="molecule type" value="Genomic_DNA"/>
</dbReference>
<dbReference type="AlphaFoldDB" id="A0A1R3HU95"/>
<evidence type="ECO:0000256" key="4">
    <source>
        <dbReference type="SAM" id="Coils"/>
    </source>
</evidence>
<sequence>MARALISCVQEQLISFLQENEDVDSFLVQKAKQGLGLIVGGLEEKVQKLINNFEDIQAVLEDAERKQVKEASVRRWLKKLKDVDHDVEDLLEEWNTAKLRSKLEREERNAENEPLLKKMTSSGEDLQGRDLLEEITQYLLSDSQHTSASDEQSLMSRVNSLCCLLQKDPAGAPTFNIKEDDVDLMISSY</sequence>
<dbReference type="OrthoDB" id="1751413at2759"/>
<accession>A0A1R3HU95</accession>
<keyword evidence="3" id="KW-0611">Plant defense</keyword>
<dbReference type="STRING" id="93759.A0A1R3HU95"/>
<keyword evidence="1" id="KW-0677">Repeat</keyword>
<keyword evidence="4" id="KW-0175">Coiled coil</keyword>
<evidence type="ECO:0000259" key="5">
    <source>
        <dbReference type="Pfam" id="PF18052"/>
    </source>
</evidence>
<evidence type="ECO:0000313" key="7">
    <source>
        <dbReference type="Proteomes" id="UP000187203"/>
    </source>
</evidence>
<dbReference type="GO" id="GO:0000166">
    <property type="term" value="F:nucleotide binding"/>
    <property type="evidence" value="ECO:0007669"/>
    <property type="project" value="UniProtKB-KW"/>
</dbReference>
<dbReference type="GO" id="GO:0006952">
    <property type="term" value="P:defense response"/>
    <property type="evidence" value="ECO:0007669"/>
    <property type="project" value="UniProtKB-KW"/>
</dbReference>
<evidence type="ECO:0000256" key="3">
    <source>
        <dbReference type="ARBA" id="ARBA00022821"/>
    </source>
</evidence>
<dbReference type="Pfam" id="PF18052">
    <property type="entry name" value="Rx_N"/>
    <property type="match status" value="1"/>
</dbReference>
<gene>
    <name evidence="6" type="ORF">COLO4_26775</name>
</gene>
<name>A0A1R3HU95_9ROSI</name>
<organism evidence="6 7">
    <name type="scientific">Corchorus olitorius</name>
    <dbReference type="NCBI Taxonomy" id="93759"/>
    <lineage>
        <taxon>Eukaryota</taxon>
        <taxon>Viridiplantae</taxon>
        <taxon>Streptophyta</taxon>
        <taxon>Embryophyta</taxon>
        <taxon>Tracheophyta</taxon>
        <taxon>Spermatophyta</taxon>
        <taxon>Magnoliopsida</taxon>
        <taxon>eudicotyledons</taxon>
        <taxon>Gunneridae</taxon>
        <taxon>Pentapetalae</taxon>
        <taxon>rosids</taxon>
        <taxon>malvids</taxon>
        <taxon>Malvales</taxon>
        <taxon>Malvaceae</taxon>
        <taxon>Grewioideae</taxon>
        <taxon>Apeibeae</taxon>
        <taxon>Corchorus</taxon>
    </lineage>
</organism>
<dbReference type="PANTHER" id="PTHR33494">
    <property type="entry name" value="OS02G0793800 PROTEIN"/>
    <property type="match status" value="1"/>
</dbReference>
<evidence type="ECO:0000256" key="1">
    <source>
        <dbReference type="ARBA" id="ARBA00022737"/>
    </source>
</evidence>
<protein>
    <submittedName>
        <fullName evidence="6">Cc-nbs-lrr resistance protein</fullName>
    </submittedName>
</protein>
<dbReference type="Proteomes" id="UP000187203">
    <property type="component" value="Unassembled WGS sequence"/>
</dbReference>
<comment type="caution">
    <text evidence="6">The sequence shown here is derived from an EMBL/GenBank/DDBJ whole genome shotgun (WGS) entry which is preliminary data.</text>
</comment>
<keyword evidence="2" id="KW-0547">Nucleotide-binding</keyword>
<feature type="domain" description="Disease resistance N-terminal" evidence="5">
    <location>
        <begin position="13"/>
        <end position="106"/>
    </location>
</feature>
<evidence type="ECO:0000256" key="2">
    <source>
        <dbReference type="ARBA" id="ARBA00022741"/>
    </source>
</evidence>
<evidence type="ECO:0000313" key="6">
    <source>
        <dbReference type="EMBL" id="OMO73956.1"/>
    </source>
</evidence>
<dbReference type="PANTHER" id="PTHR33494:SF1">
    <property type="entry name" value="C2H2-TYPE DOMAIN-CONTAINING PROTEIN-RELATED"/>
    <property type="match status" value="1"/>
</dbReference>
<keyword evidence="7" id="KW-1185">Reference proteome</keyword>
<feature type="coiled-coil region" evidence="4">
    <location>
        <begin position="46"/>
        <end position="93"/>
    </location>
</feature>